<comment type="subcellular location">
    <subcellularLocation>
        <location evidence="1 6">Endoplasmic reticulum membrane</location>
        <topology evidence="1 6">Multi-pass membrane protein</topology>
    </subcellularLocation>
</comment>
<feature type="domain" description="Reticulon" evidence="7">
    <location>
        <begin position="24"/>
        <end position="186"/>
    </location>
</feature>
<evidence type="ECO:0000256" key="6">
    <source>
        <dbReference type="RuleBase" id="RU363132"/>
    </source>
</evidence>
<comment type="caution">
    <text evidence="8">The sequence shown here is derived from an EMBL/GenBank/DDBJ whole genome shotgun (WGS) entry which is preliminary data.</text>
</comment>
<dbReference type="Proteomes" id="UP000241890">
    <property type="component" value="Unassembled WGS sequence"/>
</dbReference>
<organism evidence="8 9">
    <name type="scientific">Hondaea fermentalgiana</name>
    <dbReference type="NCBI Taxonomy" id="2315210"/>
    <lineage>
        <taxon>Eukaryota</taxon>
        <taxon>Sar</taxon>
        <taxon>Stramenopiles</taxon>
        <taxon>Bigyra</taxon>
        <taxon>Labyrinthulomycetes</taxon>
        <taxon>Thraustochytrida</taxon>
        <taxon>Thraustochytriidae</taxon>
        <taxon>Hondaea</taxon>
    </lineage>
</organism>
<evidence type="ECO:0000256" key="5">
    <source>
        <dbReference type="ARBA" id="ARBA00023136"/>
    </source>
</evidence>
<gene>
    <name evidence="8" type="ORF">FCC1311_086172</name>
</gene>
<evidence type="ECO:0000259" key="7">
    <source>
        <dbReference type="PROSITE" id="PS50845"/>
    </source>
</evidence>
<keyword evidence="2 6" id="KW-0812">Transmembrane</keyword>
<dbReference type="Pfam" id="PF02453">
    <property type="entry name" value="Reticulon"/>
    <property type="match status" value="1"/>
</dbReference>
<evidence type="ECO:0000256" key="2">
    <source>
        <dbReference type="ARBA" id="ARBA00022692"/>
    </source>
</evidence>
<evidence type="ECO:0000256" key="1">
    <source>
        <dbReference type="ARBA" id="ARBA00004477"/>
    </source>
</evidence>
<accession>A0A2R5GNB1</accession>
<dbReference type="AlphaFoldDB" id="A0A2R5GNB1"/>
<dbReference type="EMBL" id="BEYU01000121">
    <property type="protein sequence ID" value="GBG32392.1"/>
    <property type="molecule type" value="Genomic_DNA"/>
</dbReference>
<evidence type="ECO:0000313" key="9">
    <source>
        <dbReference type="Proteomes" id="UP000241890"/>
    </source>
</evidence>
<dbReference type="InParanoid" id="A0A2R5GNB1"/>
<dbReference type="GO" id="GO:0005789">
    <property type="term" value="C:endoplasmic reticulum membrane"/>
    <property type="evidence" value="ECO:0007669"/>
    <property type="project" value="UniProtKB-SubCell"/>
</dbReference>
<keyword evidence="5 6" id="KW-0472">Membrane</keyword>
<feature type="transmembrane region" description="Helical" evidence="6">
    <location>
        <begin position="152"/>
        <end position="173"/>
    </location>
</feature>
<sequence length="204" mass="22602">MATAETWTETAVEVLEQHQVREDVEDVLLWNNPGQSLLYLLAGVCLFVLTEVFQVGIMIVVGSILILQLLVYRFAAFLQDRGIAFENVDLAEKIVLTPEPSAVATAVEIAGDLLRIVEESIKDLSLTSDYFRLAQGFSFLLFLSAVGRVLSLSVVLLVCWVGAFVLPVIYVYNQDALDGIMSRSREVTEMAFGGRRASRKRKGN</sequence>
<keyword evidence="3 6" id="KW-0256">Endoplasmic reticulum</keyword>
<evidence type="ECO:0000256" key="4">
    <source>
        <dbReference type="ARBA" id="ARBA00022989"/>
    </source>
</evidence>
<proteinExistence type="predicted"/>
<feature type="transmembrane region" description="Helical" evidence="6">
    <location>
        <begin position="38"/>
        <end position="71"/>
    </location>
</feature>
<dbReference type="PROSITE" id="PS50845">
    <property type="entry name" value="RETICULON"/>
    <property type="match status" value="1"/>
</dbReference>
<evidence type="ECO:0000256" key="3">
    <source>
        <dbReference type="ARBA" id="ARBA00022824"/>
    </source>
</evidence>
<reference evidence="8 9" key="1">
    <citation type="submission" date="2017-12" db="EMBL/GenBank/DDBJ databases">
        <title>Sequencing, de novo assembly and annotation of complete genome of a new Thraustochytrid species, strain FCC1311.</title>
        <authorList>
            <person name="Sedici K."/>
            <person name="Godart F."/>
            <person name="Aiese Cigliano R."/>
            <person name="Sanseverino W."/>
            <person name="Barakat M."/>
            <person name="Ortet P."/>
            <person name="Marechal E."/>
            <person name="Cagnac O."/>
            <person name="Amato A."/>
        </authorList>
    </citation>
    <scope>NUCLEOTIDE SEQUENCE [LARGE SCALE GENOMIC DNA]</scope>
</reference>
<name>A0A2R5GNB1_9STRA</name>
<protein>
    <recommendedName>
        <fullName evidence="6">Reticulon-like protein</fullName>
    </recommendedName>
</protein>
<dbReference type="InterPro" id="IPR003388">
    <property type="entry name" value="Reticulon"/>
</dbReference>
<evidence type="ECO:0000313" key="8">
    <source>
        <dbReference type="EMBL" id="GBG32392.1"/>
    </source>
</evidence>
<keyword evidence="4 6" id="KW-1133">Transmembrane helix</keyword>
<keyword evidence="9" id="KW-1185">Reference proteome</keyword>